<feature type="non-terminal residue" evidence="2">
    <location>
        <position position="1"/>
    </location>
</feature>
<comment type="caution">
    <text evidence="2">The sequence shown here is derived from an EMBL/GenBank/DDBJ whole genome shotgun (WGS) entry which is preliminary data.</text>
</comment>
<dbReference type="EMBL" id="JBHPBY010000235">
    <property type="protein sequence ID" value="MFC1851874.1"/>
    <property type="molecule type" value="Genomic_DNA"/>
</dbReference>
<protein>
    <submittedName>
        <fullName evidence="2">FkbM family methyltransferase</fullName>
    </submittedName>
</protein>
<keyword evidence="3" id="KW-1185">Reference proteome</keyword>
<dbReference type="Gene3D" id="3.40.50.150">
    <property type="entry name" value="Vaccinia Virus protein VP39"/>
    <property type="match status" value="1"/>
</dbReference>
<dbReference type="GO" id="GO:0008168">
    <property type="term" value="F:methyltransferase activity"/>
    <property type="evidence" value="ECO:0007669"/>
    <property type="project" value="UniProtKB-KW"/>
</dbReference>
<keyword evidence="2" id="KW-0489">Methyltransferase</keyword>
<name>A0ABV6Z098_UNCC1</name>
<organism evidence="2 3">
    <name type="scientific">candidate division CSSED10-310 bacterium</name>
    <dbReference type="NCBI Taxonomy" id="2855610"/>
    <lineage>
        <taxon>Bacteria</taxon>
        <taxon>Bacteria division CSSED10-310</taxon>
    </lineage>
</organism>
<reference evidence="2 3" key="1">
    <citation type="submission" date="2024-09" db="EMBL/GenBank/DDBJ databases">
        <title>Laminarin stimulates single cell rates of sulfate reduction while oxygen inhibits transcriptomic activity in coastal marine sediment.</title>
        <authorList>
            <person name="Lindsay M."/>
            <person name="Orcutt B."/>
            <person name="Emerson D."/>
            <person name="Stepanauskas R."/>
            <person name="D'Angelo T."/>
        </authorList>
    </citation>
    <scope>NUCLEOTIDE SEQUENCE [LARGE SCALE GENOMIC DNA]</scope>
    <source>
        <strain evidence="2">SAG AM-311-K15</strain>
    </source>
</reference>
<dbReference type="InterPro" id="IPR006342">
    <property type="entry name" value="FkbM_mtfrase"/>
</dbReference>
<feature type="domain" description="Methyltransferase FkbM" evidence="1">
    <location>
        <begin position="52"/>
        <end position="217"/>
    </location>
</feature>
<dbReference type="NCBIfam" id="TIGR01444">
    <property type="entry name" value="fkbM_fam"/>
    <property type="match status" value="1"/>
</dbReference>
<sequence>NVHSRGVAFNWGMWWLADNDVMGMHVRTKDDFEREEQIFIQKFIRPGMTALDLGAHHGLYTLLLSRLVGPTGRVIAFEPSPRERRKLKLHVILNRCTNVLVEPFALGDNDDKSELFLCLGRETGCNSLRRPVVSDPVRKVMVKMTTLNCYFQKGMAEKVDFIKVDVEGAELPVFKSASILLKNSKPIILCELDDQRTEPWGYSSSAIYDFLFDSGYRWYSIVREGKLNPCPKKTRYHENLLAVPEEKLRLLEDYFK</sequence>
<dbReference type="PANTHER" id="PTHR34203:SF15">
    <property type="entry name" value="SLL1173 PROTEIN"/>
    <property type="match status" value="1"/>
</dbReference>
<accession>A0ABV6Z098</accession>
<dbReference type="SUPFAM" id="SSF53335">
    <property type="entry name" value="S-adenosyl-L-methionine-dependent methyltransferases"/>
    <property type="match status" value="1"/>
</dbReference>
<dbReference type="Proteomes" id="UP001594351">
    <property type="component" value="Unassembled WGS sequence"/>
</dbReference>
<proteinExistence type="predicted"/>
<evidence type="ECO:0000259" key="1">
    <source>
        <dbReference type="Pfam" id="PF05050"/>
    </source>
</evidence>
<dbReference type="GO" id="GO:0032259">
    <property type="term" value="P:methylation"/>
    <property type="evidence" value="ECO:0007669"/>
    <property type="project" value="UniProtKB-KW"/>
</dbReference>
<dbReference type="InterPro" id="IPR029063">
    <property type="entry name" value="SAM-dependent_MTases_sf"/>
</dbReference>
<dbReference type="PANTHER" id="PTHR34203">
    <property type="entry name" value="METHYLTRANSFERASE, FKBM FAMILY PROTEIN"/>
    <property type="match status" value="1"/>
</dbReference>
<evidence type="ECO:0000313" key="3">
    <source>
        <dbReference type="Proteomes" id="UP001594351"/>
    </source>
</evidence>
<evidence type="ECO:0000313" key="2">
    <source>
        <dbReference type="EMBL" id="MFC1851874.1"/>
    </source>
</evidence>
<gene>
    <name evidence="2" type="ORF">ACFL27_16910</name>
</gene>
<keyword evidence="2" id="KW-0808">Transferase</keyword>
<dbReference type="Pfam" id="PF05050">
    <property type="entry name" value="Methyltransf_21"/>
    <property type="match status" value="1"/>
</dbReference>
<dbReference type="InterPro" id="IPR052514">
    <property type="entry name" value="SAM-dependent_MTase"/>
</dbReference>